<dbReference type="EMBL" id="CP147246">
    <property type="protein sequence ID" value="WYJ93540.1"/>
    <property type="molecule type" value="Genomic_DNA"/>
</dbReference>
<reference evidence="3" key="3">
    <citation type="submission" date="2024-03" db="EMBL/GenBank/DDBJ databases">
        <title>The Genome Sequence of Enterococcus sp. DIV0238c.</title>
        <authorList>
            <consortium name="The Broad Institute Genomics Platform"/>
            <consortium name="The Broad Institute Microbial Omics Core"/>
            <consortium name="The Broad Institute Genomic Center for Infectious Diseases"/>
            <person name="Earl A."/>
            <person name="Manson A."/>
            <person name="Gilmore M."/>
            <person name="Schwartman J."/>
            <person name="Shea T."/>
            <person name="Abouelleil A."/>
            <person name="Cao P."/>
            <person name="Chapman S."/>
            <person name="Cusick C."/>
            <person name="Young S."/>
            <person name="Neafsey D."/>
            <person name="Nusbaum C."/>
            <person name="Birren B."/>
        </authorList>
    </citation>
    <scope>NUCLEOTIDE SEQUENCE</scope>
    <source>
        <strain evidence="3">9D6_DIV0238</strain>
    </source>
</reference>
<feature type="transmembrane region" description="Helical" evidence="1">
    <location>
        <begin position="15"/>
        <end position="40"/>
    </location>
</feature>
<reference evidence="3" key="2">
    <citation type="submission" date="2017-05" db="EMBL/GenBank/DDBJ databases">
        <authorList>
            <consortium name="The Broad Institute Genomics Platform"/>
            <consortium name="The Broad Institute Genomic Center for Infectious Diseases"/>
            <person name="Earl A."/>
            <person name="Manson A."/>
            <person name="Schwartman J."/>
            <person name="Gilmore M."/>
            <person name="Abouelleil A."/>
            <person name="Cao P."/>
            <person name="Chapman S."/>
            <person name="Cusick C."/>
            <person name="Shea T."/>
            <person name="Young S."/>
            <person name="Neafsey D."/>
            <person name="Nusbaum C."/>
            <person name="Birren B."/>
        </authorList>
    </citation>
    <scope>NUCLEOTIDE SEQUENCE</scope>
    <source>
        <strain evidence="3">9D6_DIV0238</strain>
    </source>
</reference>
<sequence>MNINLLPDKFYKNQATLLILFVFLLLLLVAGGGLTTVYLVSQQQVKTLQQAAQSKQVEKAKLTGMISKQKKEQSEEVQTYLTELKGAQVQFAEMAKRLDETVIKYQQVIENYQIIVPLNEGMEEEEAAQANVLKTDDGQEVIQIDLSIKGQKLANIGALTEALNKIDWVHQAIFISSSAEEEASQEYKSVIQIQALKEKLPAIKRGGEQE</sequence>
<keyword evidence="1" id="KW-0812">Transmembrane</keyword>
<evidence type="ECO:0000313" key="2">
    <source>
        <dbReference type="EMBL" id="OUZ33328.1"/>
    </source>
</evidence>
<gene>
    <name evidence="3" type="ORF">A5889_001040</name>
    <name evidence="2" type="ORF">A5889_002039</name>
</gene>
<dbReference type="OrthoDB" id="2182998at2"/>
<keyword evidence="1" id="KW-1133">Transmembrane helix</keyword>
<keyword evidence="4" id="KW-1185">Reference proteome</keyword>
<dbReference type="EMBL" id="NIBQ01000002">
    <property type="protein sequence ID" value="OUZ33328.1"/>
    <property type="molecule type" value="Genomic_DNA"/>
</dbReference>
<name>A0A200J827_9ENTE</name>
<dbReference type="RefSeq" id="WP_087641124.1">
    <property type="nucleotide sequence ID" value="NZ_CP147246.1"/>
</dbReference>
<reference evidence="2" key="1">
    <citation type="submission" date="2017-05" db="EMBL/GenBank/DDBJ databases">
        <title>The Genome Sequence of Enterococcus sp. 9D6_DIV0238.</title>
        <authorList>
            <consortium name="The Broad Institute Genomics Platform"/>
            <consortium name="The Broad Institute Genomic Center for Infectious Diseases"/>
            <person name="Earl A."/>
            <person name="Manson A."/>
            <person name="Schwartman J."/>
            <person name="Gilmore M."/>
            <person name="Abouelleil A."/>
            <person name="Cao P."/>
            <person name="Chapman S."/>
            <person name="Cusick C."/>
            <person name="Shea T."/>
            <person name="Young S."/>
            <person name="Neafsey D."/>
            <person name="Nusbaum C."/>
            <person name="Birren B."/>
        </authorList>
    </citation>
    <scope>NUCLEOTIDE SEQUENCE [LARGE SCALE GENOMIC DNA]</scope>
    <source>
        <strain evidence="2">9D6_DIV0238</strain>
    </source>
</reference>
<keyword evidence="1" id="KW-0472">Membrane</keyword>
<proteinExistence type="predicted"/>
<accession>A0A200J827</accession>
<evidence type="ECO:0000313" key="3">
    <source>
        <dbReference type="EMBL" id="WYJ93540.1"/>
    </source>
</evidence>
<dbReference type="Proteomes" id="UP000196151">
    <property type="component" value="Chromosome"/>
</dbReference>
<organism evidence="2">
    <name type="scientific">Candidatus Enterococcus dunnyi</name>
    <dbReference type="NCBI Taxonomy" id="1834192"/>
    <lineage>
        <taxon>Bacteria</taxon>
        <taxon>Bacillati</taxon>
        <taxon>Bacillota</taxon>
        <taxon>Bacilli</taxon>
        <taxon>Lactobacillales</taxon>
        <taxon>Enterococcaceae</taxon>
        <taxon>Enterococcus</taxon>
    </lineage>
</organism>
<evidence type="ECO:0000313" key="4">
    <source>
        <dbReference type="Proteomes" id="UP000196151"/>
    </source>
</evidence>
<dbReference type="AlphaFoldDB" id="A0A200J827"/>
<evidence type="ECO:0000256" key="1">
    <source>
        <dbReference type="SAM" id="Phobius"/>
    </source>
</evidence>
<protein>
    <submittedName>
        <fullName evidence="2">Uncharacterized protein</fullName>
    </submittedName>
</protein>